<organism evidence="1 2">
    <name type="scientific">Cucumis melo var. makuwa</name>
    <name type="common">Oriental melon</name>
    <dbReference type="NCBI Taxonomy" id="1194695"/>
    <lineage>
        <taxon>Eukaryota</taxon>
        <taxon>Viridiplantae</taxon>
        <taxon>Streptophyta</taxon>
        <taxon>Embryophyta</taxon>
        <taxon>Tracheophyta</taxon>
        <taxon>Spermatophyta</taxon>
        <taxon>Magnoliopsida</taxon>
        <taxon>eudicotyledons</taxon>
        <taxon>Gunneridae</taxon>
        <taxon>Pentapetalae</taxon>
        <taxon>rosids</taxon>
        <taxon>fabids</taxon>
        <taxon>Cucurbitales</taxon>
        <taxon>Cucurbitaceae</taxon>
        <taxon>Benincaseae</taxon>
        <taxon>Cucumis</taxon>
    </lineage>
</organism>
<dbReference type="Proteomes" id="UP000321947">
    <property type="component" value="Unassembled WGS sequence"/>
</dbReference>
<gene>
    <name evidence="1" type="ORF">E5676_scaffold120G001250</name>
</gene>
<reference evidence="1 2" key="1">
    <citation type="submission" date="2019-08" db="EMBL/GenBank/DDBJ databases">
        <title>Draft genome sequences of two oriental melons (Cucumis melo L. var makuwa).</title>
        <authorList>
            <person name="Kwon S.-Y."/>
        </authorList>
    </citation>
    <scope>NUCLEOTIDE SEQUENCE [LARGE SCALE GENOMIC DNA]</scope>
    <source>
        <strain evidence="2">cv. Chang Bougi</strain>
        <tissue evidence="1">Leaf</tissue>
    </source>
</reference>
<dbReference type="AlphaFoldDB" id="A0A5D3DZS4"/>
<accession>A0A5D3DZS4</accession>
<evidence type="ECO:0000313" key="1">
    <source>
        <dbReference type="EMBL" id="TYK29014.1"/>
    </source>
</evidence>
<evidence type="ECO:0000313" key="2">
    <source>
        <dbReference type="Proteomes" id="UP000321947"/>
    </source>
</evidence>
<comment type="caution">
    <text evidence="1">The sequence shown here is derived from an EMBL/GenBank/DDBJ whole genome shotgun (WGS) entry which is preliminary data.</text>
</comment>
<dbReference type="EMBL" id="SSTD01001877">
    <property type="protein sequence ID" value="TYK29014.1"/>
    <property type="molecule type" value="Genomic_DNA"/>
</dbReference>
<sequence>MTFRRMVAYQGGVRRSIRHVPYAWVIDRRSGYEVEYPLWDINAIIWRTMFGVEVGYTMERIPMSISPSAKMPILPHTVRFDQAIGVCVRKTVLVCFLRWVDVGREYIECFFMLDSNDQAMNRFIQHQMLTSLKEFKGNCHRHFKKYSDLEETHANPPHILVGCMEDWSNHGRTRLLDKSSLTTIVVGRSHFYNDNTSSMRNEASWSTSGVIQANTCSSWHVHSAGRGGCTCNLPKGSQPLFGDEICETILGRQRATKRVLVRDPSPSLARRSVLAVPRPRVCNPRRSSNYESSLMKLEE</sequence>
<proteinExistence type="predicted"/>
<name>A0A5D3DZS4_CUCMM</name>
<protein>
    <submittedName>
        <fullName evidence="1">CACTA en-spm transposon protein</fullName>
    </submittedName>
</protein>